<dbReference type="PANTHER" id="PTHR37947">
    <property type="entry name" value="BLL2462 PROTEIN"/>
    <property type="match status" value="1"/>
</dbReference>
<dbReference type="SUPFAM" id="SSF53300">
    <property type="entry name" value="vWA-like"/>
    <property type="match status" value="1"/>
</dbReference>
<feature type="transmembrane region" description="Helical" evidence="1">
    <location>
        <begin position="12"/>
        <end position="32"/>
    </location>
</feature>
<reference evidence="3 4" key="1">
    <citation type="submission" date="2019-02" db="EMBL/GenBank/DDBJ databases">
        <title>Deep-cultivation of Planctomycetes and their phenomic and genomic characterization uncovers novel biology.</title>
        <authorList>
            <person name="Wiegand S."/>
            <person name="Jogler M."/>
            <person name="Boedeker C."/>
            <person name="Pinto D."/>
            <person name="Vollmers J."/>
            <person name="Rivas-Marin E."/>
            <person name="Kohn T."/>
            <person name="Peeters S.H."/>
            <person name="Heuer A."/>
            <person name="Rast P."/>
            <person name="Oberbeckmann S."/>
            <person name="Bunk B."/>
            <person name="Jeske O."/>
            <person name="Meyerdierks A."/>
            <person name="Storesund J.E."/>
            <person name="Kallscheuer N."/>
            <person name="Luecker S."/>
            <person name="Lage O.M."/>
            <person name="Pohl T."/>
            <person name="Merkel B.J."/>
            <person name="Hornburger P."/>
            <person name="Mueller R.-W."/>
            <person name="Bruemmer F."/>
            <person name="Labrenz M."/>
            <person name="Spormann A.M."/>
            <person name="Op Den Camp H."/>
            <person name="Overmann J."/>
            <person name="Amann R."/>
            <person name="Jetten M.S.M."/>
            <person name="Mascher T."/>
            <person name="Medema M.H."/>
            <person name="Devos D.P."/>
            <person name="Kaster A.-K."/>
            <person name="Ovreas L."/>
            <person name="Rohde M."/>
            <person name="Galperin M.Y."/>
            <person name="Jogler C."/>
        </authorList>
    </citation>
    <scope>NUCLEOTIDE SEQUENCE [LARGE SCALE GENOMIC DNA]</scope>
    <source>
        <strain evidence="3 4">CA13</strain>
    </source>
</reference>
<gene>
    <name evidence="3" type="ORF">CA13_13560</name>
</gene>
<dbReference type="CDD" id="cd00198">
    <property type="entry name" value="vWFA"/>
    <property type="match status" value="1"/>
</dbReference>
<dbReference type="InterPro" id="IPR036465">
    <property type="entry name" value="vWFA_dom_sf"/>
</dbReference>
<evidence type="ECO:0000313" key="4">
    <source>
        <dbReference type="Proteomes" id="UP000315010"/>
    </source>
</evidence>
<sequence length="791" mass="85612">MIATLRFAGDLPVWLVVAGALLATIAVMVYYLRETRSLAAPYSYLLPALRAAAVAMVLLILAGPIWHSRRVVGTLGKVVFAIDTSESMAVTDSASVDASESRVRRAARLLSGQGEFAGLVESLRSSHEIEVVAFDGNASTPIWTSRNEQPLGSLVDVAASGARTNLSAPLLQQKHGVASGEVDANDTVEADTSDELVGRSAVVILSDGRHNFGPSPVNSAEQLASNRMQVLTVGMGSEDEPDDVGIAEMVRPDSVAADGQLSGRMVLKQFGMSGKPVGVRIEHLGQTVWRQTVTPESDGEMDVPFTFDVEPLVKATRSETERGVSRDAVALDLKAVVDGPESESTIPGMIQPLAKNDSMPFRVAAATRDRRLLILDGSSRWETRYIRNLFDRDPAWRVDTILFGPGTDTATVLRGEQPGQMPNSIEAISVYDAIILGEIPPDQFGDSDASVLTQFVSRGGGLIVVDGRYGNVGQLADERLAELIPVEYPRGNQPVASNQLIPTGIGMEHPVLNISHSDSDPLAIWRDLPPPQYAAIVKPQAGAEVWANTILGDQTVSPWLVTRLFGAGRVFYIASDQTWRWRYKVADELHSRFWNQLLSAAMQPPYSASDAFVAIGTDKVEYEPGESSVIRVRLQDPSGKPIGDAVVDALLVSNDQVVAAVPLGVDNPSRGTFQGATLPLEPGQYKIRIRASGFDSTALQATTPIWVGSADRFEWSRVGLDRDAMVQIAQRGGGEYFHESAADELLESLKPLSSGVVVESDILVWQSFYWFWLIIIVLAVEWLLRKRAGLV</sequence>
<dbReference type="SUPFAM" id="SSF52317">
    <property type="entry name" value="Class I glutamine amidotransferase-like"/>
    <property type="match status" value="1"/>
</dbReference>
<dbReference type="Proteomes" id="UP000315010">
    <property type="component" value="Unassembled WGS sequence"/>
</dbReference>
<dbReference type="Gene3D" id="3.40.50.880">
    <property type="match status" value="1"/>
</dbReference>
<keyword evidence="4" id="KW-1185">Reference proteome</keyword>
<dbReference type="Gene3D" id="3.40.50.410">
    <property type="entry name" value="von Willebrand factor, type A domain"/>
    <property type="match status" value="1"/>
</dbReference>
<feature type="domain" description="VWFA" evidence="2">
    <location>
        <begin position="77"/>
        <end position="244"/>
    </location>
</feature>
<dbReference type="PROSITE" id="PS50234">
    <property type="entry name" value="VWFA"/>
    <property type="match status" value="1"/>
</dbReference>
<dbReference type="PANTHER" id="PTHR37947:SF1">
    <property type="entry name" value="BLL2462 PROTEIN"/>
    <property type="match status" value="1"/>
</dbReference>
<evidence type="ECO:0000256" key="1">
    <source>
        <dbReference type="SAM" id="Phobius"/>
    </source>
</evidence>
<name>A0A5C5YY01_9BACT</name>
<organism evidence="3 4">
    <name type="scientific">Novipirellula herctigrandis</name>
    <dbReference type="NCBI Taxonomy" id="2527986"/>
    <lineage>
        <taxon>Bacteria</taxon>
        <taxon>Pseudomonadati</taxon>
        <taxon>Planctomycetota</taxon>
        <taxon>Planctomycetia</taxon>
        <taxon>Pirellulales</taxon>
        <taxon>Pirellulaceae</taxon>
        <taxon>Novipirellula</taxon>
    </lineage>
</organism>
<evidence type="ECO:0000313" key="3">
    <source>
        <dbReference type="EMBL" id="TWT79945.1"/>
    </source>
</evidence>
<evidence type="ECO:0000259" key="2">
    <source>
        <dbReference type="PROSITE" id="PS50234"/>
    </source>
</evidence>
<accession>A0A5C5YY01</accession>
<feature type="transmembrane region" description="Helical" evidence="1">
    <location>
        <begin position="44"/>
        <end position="66"/>
    </location>
</feature>
<protein>
    <recommendedName>
        <fullName evidence="2">VWFA domain-containing protein</fullName>
    </recommendedName>
</protein>
<proteinExistence type="predicted"/>
<keyword evidence="1" id="KW-1133">Transmembrane helix</keyword>
<dbReference type="InterPro" id="IPR029062">
    <property type="entry name" value="Class_I_gatase-like"/>
</dbReference>
<comment type="caution">
    <text evidence="3">The sequence shown here is derived from an EMBL/GenBank/DDBJ whole genome shotgun (WGS) entry which is preliminary data.</text>
</comment>
<keyword evidence="1" id="KW-0472">Membrane</keyword>
<dbReference type="InterPro" id="IPR002035">
    <property type="entry name" value="VWF_A"/>
</dbReference>
<keyword evidence="1" id="KW-0812">Transmembrane</keyword>
<dbReference type="EMBL" id="SJPJ01000001">
    <property type="protein sequence ID" value="TWT79945.1"/>
    <property type="molecule type" value="Genomic_DNA"/>
</dbReference>
<dbReference type="AlphaFoldDB" id="A0A5C5YY01"/>
<feature type="transmembrane region" description="Helical" evidence="1">
    <location>
        <begin position="763"/>
        <end position="784"/>
    </location>
</feature>